<evidence type="ECO:0000256" key="14">
    <source>
        <dbReference type="RuleBase" id="RU000461"/>
    </source>
</evidence>
<dbReference type="PRINTS" id="PR00463">
    <property type="entry name" value="EP450I"/>
</dbReference>
<dbReference type="AlphaFoldDB" id="A0A8S1BZG3"/>
<dbReference type="PANTHER" id="PTHR24291:SF189">
    <property type="entry name" value="CYTOCHROME P450 4C3-RELATED"/>
    <property type="match status" value="1"/>
</dbReference>
<dbReference type="Proteomes" id="UP000494165">
    <property type="component" value="Unassembled WGS sequence"/>
</dbReference>
<accession>A0A8S1BZG3</accession>
<dbReference type="GO" id="GO:0004497">
    <property type="term" value="F:monooxygenase activity"/>
    <property type="evidence" value="ECO:0007669"/>
    <property type="project" value="UniProtKB-KW"/>
</dbReference>
<dbReference type="PANTHER" id="PTHR24291">
    <property type="entry name" value="CYTOCHROME P450 FAMILY 4"/>
    <property type="match status" value="1"/>
</dbReference>
<evidence type="ECO:0000313" key="16">
    <source>
        <dbReference type="Proteomes" id="UP000494165"/>
    </source>
</evidence>
<evidence type="ECO:0000256" key="5">
    <source>
        <dbReference type="ARBA" id="ARBA00022617"/>
    </source>
</evidence>
<comment type="cofactor">
    <cofactor evidence="1 13">
        <name>heme</name>
        <dbReference type="ChEBI" id="CHEBI:30413"/>
    </cofactor>
</comment>
<sequence>MFEIWVGQGLISSNDKKWQQHRKILAPAFHFNILHEFLHIINTITPVNLFYPLSLCAFDIVCDSSMGISMNSQQQKESPYIRAIDELDRLLMQRYLSPMLRVDFLYKFSSVKKRTEQPAKIVEDYTSKVIEERRNYLKNLKVAESFGDVEENNNVGLRRKNMAFIDTLLKAQEENGSLMTDNDIRDQVSTFIAAGNDTVTAASCWTLLILGTYPEIQKKVVDELHQIFGSSRHARTMNDLAELKYLERCIKETLRLYPTFPFFERQIREDIHFHDGLIAPAGVTASINLFMLHRDPEHFPDPERFDPDRFLPENCARRHPYSYLPFSAGPRSCIGQKFVLLEGKAVVSTILRHFEVEAAQSIDEVKIEVALVMKPQNGLKVRLRDRGADDLKLRLN</sequence>
<evidence type="ECO:0000256" key="4">
    <source>
        <dbReference type="ARBA" id="ARBA00010617"/>
    </source>
</evidence>
<dbReference type="InterPro" id="IPR050196">
    <property type="entry name" value="Cytochrome_P450_Monoox"/>
</dbReference>
<evidence type="ECO:0000256" key="10">
    <source>
        <dbReference type="ARBA" id="ARBA00023004"/>
    </source>
</evidence>
<organism evidence="15 16">
    <name type="scientific">Cloeon dipterum</name>
    <dbReference type="NCBI Taxonomy" id="197152"/>
    <lineage>
        <taxon>Eukaryota</taxon>
        <taxon>Metazoa</taxon>
        <taxon>Ecdysozoa</taxon>
        <taxon>Arthropoda</taxon>
        <taxon>Hexapoda</taxon>
        <taxon>Insecta</taxon>
        <taxon>Pterygota</taxon>
        <taxon>Palaeoptera</taxon>
        <taxon>Ephemeroptera</taxon>
        <taxon>Pisciforma</taxon>
        <taxon>Baetidae</taxon>
        <taxon>Cloeon</taxon>
    </lineage>
</organism>
<dbReference type="Pfam" id="PF00067">
    <property type="entry name" value="p450"/>
    <property type="match status" value="1"/>
</dbReference>
<keyword evidence="7" id="KW-0256">Endoplasmic reticulum</keyword>
<dbReference type="PRINTS" id="PR00385">
    <property type="entry name" value="P450"/>
</dbReference>
<dbReference type="GO" id="GO:0016705">
    <property type="term" value="F:oxidoreductase activity, acting on paired donors, with incorporation or reduction of molecular oxygen"/>
    <property type="evidence" value="ECO:0007669"/>
    <property type="project" value="InterPro"/>
</dbReference>
<keyword evidence="11 14" id="KW-0503">Monooxygenase</keyword>
<gene>
    <name evidence="15" type="ORF">CLODIP_2_CD01697</name>
</gene>
<evidence type="ECO:0008006" key="17">
    <source>
        <dbReference type="Google" id="ProtNLM"/>
    </source>
</evidence>
<keyword evidence="16" id="KW-1185">Reference proteome</keyword>
<dbReference type="PROSITE" id="PS00086">
    <property type="entry name" value="CYTOCHROME_P450"/>
    <property type="match status" value="1"/>
</dbReference>
<name>A0A8S1BZG3_9INSE</name>
<dbReference type="CDD" id="cd20628">
    <property type="entry name" value="CYP4"/>
    <property type="match status" value="1"/>
</dbReference>
<evidence type="ECO:0000256" key="12">
    <source>
        <dbReference type="ARBA" id="ARBA00023136"/>
    </source>
</evidence>
<evidence type="ECO:0000256" key="2">
    <source>
        <dbReference type="ARBA" id="ARBA00004174"/>
    </source>
</evidence>
<evidence type="ECO:0000256" key="13">
    <source>
        <dbReference type="PIRSR" id="PIRSR602401-1"/>
    </source>
</evidence>
<evidence type="ECO:0000256" key="11">
    <source>
        <dbReference type="ARBA" id="ARBA00023033"/>
    </source>
</evidence>
<keyword evidence="6 13" id="KW-0479">Metal-binding</keyword>
<evidence type="ECO:0000256" key="7">
    <source>
        <dbReference type="ARBA" id="ARBA00022824"/>
    </source>
</evidence>
<dbReference type="SUPFAM" id="SSF48264">
    <property type="entry name" value="Cytochrome P450"/>
    <property type="match status" value="1"/>
</dbReference>
<dbReference type="GO" id="GO:0005789">
    <property type="term" value="C:endoplasmic reticulum membrane"/>
    <property type="evidence" value="ECO:0007669"/>
    <property type="project" value="UniProtKB-SubCell"/>
</dbReference>
<dbReference type="InterPro" id="IPR036396">
    <property type="entry name" value="Cyt_P450_sf"/>
</dbReference>
<comment type="subcellular location">
    <subcellularLocation>
        <location evidence="3">Endoplasmic reticulum membrane</location>
        <topology evidence="3">Peripheral membrane protein</topology>
    </subcellularLocation>
    <subcellularLocation>
        <location evidence="2">Microsome membrane</location>
        <topology evidence="2">Peripheral membrane protein</topology>
    </subcellularLocation>
</comment>
<protein>
    <recommendedName>
        <fullName evidence="17">Cytochrome P450</fullName>
    </recommendedName>
</protein>
<evidence type="ECO:0000256" key="6">
    <source>
        <dbReference type="ARBA" id="ARBA00022723"/>
    </source>
</evidence>
<comment type="caution">
    <text evidence="15">The sequence shown here is derived from an EMBL/GenBank/DDBJ whole genome shotgun (WGS) entry which is preliminary data.</text>
</comment>
<evidence type="ECO:0000313" key="15">
    <source>
        <dbReference type="EMBL" id="CAB3362150.1"/>
    </source>
</evidence>
<evidence type="ECO:0000256" key="3">
    <source>
        <dbReference type="ARBA" id="ARBA00004406"/>
    </source>
</evidence>
<reference evidence="15 16" key="1">
    <citation type="submission" date="2020-04" db="EMBL/GenBank/DDBJ databases">
        <authorList>
            <person name="Alioto T."/>
            <person name="Alioto T."/>
            <person name="Gomez Garrido J."/>
        </authorList>
    </citation>
    <scope>NUCLEOTIDE SEQUENCE [LARGE SCALE GENOMIC DNA]</scope>
</reference>
<dbReference type="Gene3D" id="1.10.630.10">
    <property type="entry name" value="Cytochrome P450"/>
    <property type="match status" value="1"/>
</dbReference>
<keyword evidence="9 14" id="KW-0560">Oxidoreductase</keyword>
<dbReference type="EMBL" id="CADEPI010000007">
    <property type="protein sequence ID" value="CAB3362150.1"/>
    <property type="molecule type" value="Genomic_DNA"/>
</dbReference>
<evidence type="ECO:0000256" key="9">
    <source>
        <dbReference type="ARBA" id="ARBA00023002"/>
    </source>
</evidence>
<evidence type="ECO:0000256" key="1">
    <source>
        <dbReference type="ARBA" id="ARBA00001971"/>
    </source>
</evidence>
<keyword evidence="5 13" id="KW-0349">Heme</keyword>
<dbReference type="InterPro" id="IPR001128">
    <property type="entry name" value="Cyt_P450"/>
</dbReference>
<dbReference type="GO" id="GO:0005506">
    <property type="term" value="F:iron ion binding"/>
    <property type="evidence" value="ECO:0007669"/>
    <property type="project" value="InterPro"/>
</dbReference>
<dbReference type="InterPro" id="IPR017972">
    <property type="entry name" value="Cyt_P450_CS"/>
</dbReference>
<evidence type="ECO:0000256" key="8">
    <source>
        <dbReference type="ARBA" id="ARBA00022848"/>
    </source>
</evidence>
<keyword evidence="12" id="KW-0472">Membrane</keyword>
<dbReference type="OrthoDB" id="1470350at2759"/>
<dbReference type="InterPro" id="IPR002401">
    <property type="entry name" value="Cyt_P450_E_grp-I"/>
</dbReference>
<dbReference type="GO" id="GO:0020037">
    <property type="term" value="F:heme binding"/>
    <property type="evidence" value="ECO:0007669"/>
    <property type="project" value="InterPro"/>
</dbReference>
<keyword evidence="10 13" id="KW-0408">Iron</keyword>
<keyword evidence="8" id="KW-0492">Microsome</keyword>
<feature type="binding site" description="axial binding residue" evidence="13">
    <location>
        <position position="333"/>
    </location>
    <ligand>
        <name>heme</name>
        <dbReference type="ChEBI" id="CHEBI:30413"/>
    </ligand>
    <ligandPart>
        <name>Fe</name>
        <dbReference type="ChEBI" id="CHEBI:18248"/>
    </ligandPart>
</feature>
<comment type="similarity">
    <text evidence="4 14">Belongs to the cytochrome P450 family.</text>
</comment>
<proteinExistence type="inferred from homology"/>